<feature type="region of interest" description="Disordered" evidence="1">
    <location>
        <begin position="149"/>
        <end position="168"/>
    </location>
</feature>
<feature type="region of interest" description="Disordered" evidence="1">
    <location>
        <begin position="1"/>
        <end position="36"/>
    </location>
</feature>
<dbReference type="EMBL" id="CAJQZP010000643">
    <property type="protein sequence ID" value="CAG4973767.1"/>
    <property type="molecule type" value="Genomic_DNA"/>
</dbReference>
<keyword evidence="3" id="KW-1185">Reference proteome</keyword>
<evidence type="ECO:0000256" key="1">
    <source>
        <dbReference type="SAM" id="MobiDB-lite"/>
    </source>
</evidence>
<name>A0A8S3WPL2_PARAO</name>
<reference evidence="2" key="1">
    <citation type="submission" date="2021-04" db="EMBL/GenBank/DDBJ databases">
        <authorList>
            <person name="Tunstrom K."/>
        </authorList>
    </citation>
    <scope>NUCLEOTIDE SEQUENCE</scope>
</reference>
<protein>
    <submittedName>
        <fullName evidence="2">(apollo) hypothetical protein</fullName>
    </submittedName>
</protein>
<sequence length="168" mass="20415">MARLTAAEKQKRYRDRLKNNPEKYEENKRKHREHYHKVKRLAKDLSPKERKQANLIWKLRQREYRKRRKNLQSIIDVTPPSSPLPRVQDIQAVHQPPPASPVSNASRERERKKVKKHKSKVYRANKKLEEENKNLKRFCEKYKKKLMRNKQKEVKITRNQKTSKAIIF</sequence>
<comment type="caution">
    <text evidence="2">The sequence shown here is derived from an EMBL/GenBank/DDBJ whole genome shotgun (WGS) entry which is preliminary data.</text>
</comment>
<feature type="compositionally biased region" description="Basic and acidic residues" evidence="1">
    <location>
        <begin position="1"/>
        <end position="28"/>
    </location>
</feature>
<dbReference type="Proteomes" id="UP000691718">
    <property type="component" value="Unassembled WGS sequence"/>
</dbReference>
<gene>
    <name evidence="2" type="ORF">PAPOLLO_LOCUS8800</name>
</gene>
<evidence type="ECO:0000313" key="2">
    <source>
        <dbReference type="EMBL" id="CAG4973767.1"/>
    </source>
</evidence>
<evidence type="ECO:0000313" key="3">
    <source>
        <dbReference type="Proteomes" id="UP000691718"/>
    </source>
</evidence>
<accession>A0A8S3WPL2</accession>
<dbReference type="OrthoDB" id="6931879at2759"/>
<dbReference type="AlphaFoldDB" id="A0A8S3WPL2"/>
<feature type="region of interest" description="Disordered" evidence="1">
    <location>
        <begin position="71"/>
        <end position="119"/>
    </location>
</feature>
<proteinExistence type="predicted"/>
<feature type="compositionally biased region" description="Polar residues" evidence="1">
    <location>
        <begin position="157"/>
        <end position="168"/>
    </location>
</feature>
<organism evidence="2 3">
    <name type="scientific">Parnassius apollo</name>
    <name type="common">Apollo butterfly</name>
    <name type="synonym">Papilio apollo</name>
    <dbReference type="NCBI Taxonomy" id="110799"/>
    <lineage>
        <taxon>Eukaryota</taxon>
        <taxon>Metazoa</taxon>
        <taxon>Ecdysozoa</taxon>
        <taxon>Arthropoda</taxon>
        <taxon>Hexapoda</taxon>
        <taxon>Insecta</taxon>
        <taxon>Pterygota</taxon>
        <taxon>Neoptera</taxon>
        <taxon>Endopterygota</taxon>
        <taxon>Lepidoptera</taxon>
        <taxon>Glossata</taxon>
        <taxon>Ditrysia</taxon>
        <taxon>Papilionoidea</taxon>
        <taxon>Papilionidae</taxon>
        <taxon>Parnassiinae</taxon>
        <taxon>Parnassini</taxon>
        <taxon>Parnassius</taxon>
        <taxon>Parnassius</taxon>
    </lineage>
</organism>